<reference evidence="2 3" key="1">
    <citation type="journal article" date="2017" name="BMC Genomics">
        <title>Genome sequencing of 39 Akkermansia muciniphila isolates reveals its population structure, genomic and functional diverisity, and global distribution in mammalian gut microbiotas.</title>
        <authorList>
            <person name="Guo X."/>
            <person name="Li S."/>
            <person name="Zhang J."/>
            <person name="Wu F."/>
            <person name="Li X."/>
            <person name="Wu D."/>
            <person name="Zhang M."/>
            <person name="Ou Z."/>
            <person name="Jie Z."/>
            <person name="Yan Q."/>
            <person name="Li P."/>
            <person name="Yi J."/>
            <person name="Peng Y."/>
        </authorList>
    </citation>
    <scope>NUCLEOTIDE SEQUENCE [LARGE SCALE GENOMIC DNA]</scope>
    <source>
        <strain evidence="2 3">GP28</strain>
    </source>
</reference>
<evidence type="ECO:0000256" key="1">
    <source>
        <dbReference type="SAM" id="SignalP"/>
    </source>
</evidence>
<dbReference type="Proteomes" id="UP000236075">
    <property type="component" value="Unassembled WGS sequence"/>
</dbReference>
<name>A0AAX0WK30_9BACT</name>
<gene>
    <name evidence="2" type="ORF">CXT95_09645</name>
</gene>
<sequence length="480" mass="53146">MNNRIRLSLLLAPACLLTAWANSVIDVVTDNNYRLRGEIISYGKQGIVIKHPAMRQNAVILPSGIRALYFTGTASPDLRARDKIFMAAGHRDIIPCNIISITQDKVQYRDMLGHERSVPRSQVAGFRLNTLQEKGFWQEPLIFDNSWVYSGNREEDYRTQAGRKLMNALKPKVQGDKYQYRLGNNDYPTWIPLYKNIGLDPSSFTFRTTITMDGNNDRSGIVFCFGGNENIPFRSNSGSNLNRLMLSISPGKCTLLREQKSGILVLGEAAIPAPILTEGVDIQLTASRQGGNKQVYELLIGDLPPRLITDPSPPEQPLQGDAFGLQMEGHVSLTISKLALSSITLSAKSVAKNGNAETDLVLTKEEDAIPGSVSGYDSKTGTLTLSTDKDYPGIPRDLSIPVKYLDTVFFAEQNRKDDSRPPARHSLQMKDGSRLHGDILSMDSLNIILRHPQLGQISLPLKNITRVEFLNPAQPSRSTP</sequence>
<comment type="caution">
    <text evidence="2">The sequence shown here is derived from an EMBL/GenBank/DDBJ whole genome shotgun (WGS) entry which is preliminary data.</text>
</comment>
<protein>
    <submittedName>
        <fullName evidence="2">Uncharacterized protein</fullName>
    </submittedName>
</protein>
<organism evidence="2 3">
    <name type="scientific">Akkermansia muciniphila</name>
    <dbReference type="NCBI Taxonomy" id="239935"/>
    <lineage>
        <taxon>Bacteria</taxon>
        <taxon>Pseudomonadati</taxon>
        <taxon>Verrucomicrobiota</taxon>
        <taxon>Verrucomicrobiia</taxon>
        <taxon>Verrucomicrobiales</taxon>
        <taxon>Akkermansiaceae</taxon>
        <taxon>Akkermansia</taxon>
    </lineage>
</organism>
<proteinExistence type="predicted"/>
<dbReference type="EMBL" id="PJLB01000011">
    <property type="protein sequence ID" value="PND00473.1"/>
    <property type="molecule type" value="Genomic_DNA"/>
</dbReference>
<dbReference type="RefSeq" id="WP_102748568.1">
    <property type="nucleotide sequence ID" value="NZ_PJLB01000011.1"/>
</dbReference>
<evidence type="ECO:0000313" key="3">
    <source>
        <dbReference type="Proteomes" id="UP000236075"/>
    </source>
</evidence>
<keyword evidence="1" id="KW-0732">Signal</keyword>
<feature type="chain" id="PRO_5043443786" evidence="1">
    <location>
        <begin position="22"/>
        <end position="480"/>
    </location>
</feature>
<feature type="signal peptide" evidence="1">
    <location>
        <begin position="1"/>
        <end position="21"/>
    </location>
</feature>
<dbReference type="AlphaFoldDB" id="A0AAX0WK30"/>
<accession>A0AAX0WK30</accession>
<evidence type="ECO:0000313" key="2">
    <source>
        <dbReference type="EMBL" id="PND00473.1"/>
    </source>
</evidence>